<comment type="function">
    <text evidence="12">A translation factor that gates the progression of the 70S ribosomal initiation complex (IC, containing tRNA(fMet) in the P-site) into the translation elongation cycle by using a mechanism sensitive to the ATP/ADP ratio. Binds to the 70S ribosome E-site where it modulates the state of the translating ribosome during subunit translocation. ATP hydrolysis probably frees it from the ribosome, which can enter the elongation phase.</text>
</comment>
<comment type="domain">
    <text evidence="12">The arm domain is inserted in the first ABC transporter domain. Probably contacts ribosomal protein L1.</text>
</comment>
<keyword evidence="4 12" id="KW-0699">rRNA-binding</keyword>
<reference evidence="14 15" key="1">
    <citation type="submission" date="2019-04" db="EMBL/GenBank/DDBJ databases">
        <title>Reference strain of H23.</title>
        <authorList>
            <person name="Luo X."/>
        </authorList>
    </citation>
    <scope>NUCLEOTIDE SEQUENCE [LARGE SCALE GENOMIC DNA]</scope>
    <source>
        <strain evidence="14 15">H23</strain>
    </source>
</reference>
<dbReference type="InterPro" id="IPR003593">
    <property type="entry name" value="AAA+_ATPase"/>
</dbReference>
<keyword evidence="10 12" id="KW-0694">RNA-binding</keyword>
<accession>A0A4U5JK33</accession>
<dbReference type="GO" id="GO:0005524">
    <property type="term" value="F:ATP binding"/>
    <property type="evidence" value="ECO:0007669"/>
    <property type="project" value="UniProtKB-UniRule"/>
</dbReference>
<dbReference type="RefSeq" id="WP_137268167.1">
    <property type="nucleotide sequence ID" value="NZ_SZUA01000003.1"/>
</dbReference>
<keyword evidence="11 12" id="KW-0648">Protein biosynthesis</keyword>
<dbReference type="Gene3D" id="3.40.50.300">
    <property type="entry name" value="P-loop containing nucleotide triphosphate hydrolases"/>
    <property type="match status" value="2"/>
</dbReference>
<keyword evidence="9 12" id="KW-0810">Translation regulation</keyword>
<dbReference type="InterPro" id="IPR027417">
    <property type="entry name" value="P-loop_NTPase"/>
</dbReference>
<keyword evidence="3 12" id="KW-0820">tRNA-binding</keyword>
<dbReference type="FunFam" id="3.40.50.300:FF:000183">
    <property type="entry name" value="ABC transporter ATP-binding protein yjjK"/>
    <property type="match status" value="1"/>
</dbReference>
<dbReference type="InterPro" id="IPR017871">
    <property type="entry name" value="ABC_transporter-like_CS"/>
</dbReference>
<dbReference type="HAMAP" id="MF_00847">
    <property type="entry name" value="EttA"/>
    <property type="match status" value="1"/>
</dbReference>
<name>A0A4U5JK33_9GAMM</name>
<dbReference type="GO" id="GO:0016887">
    <property type="term" value="F:ATP hydrolysis activity"/>
    <property type="evidence" value="ECO:0007669"/>
    <property type="project" value="UniProtKB-UniRule"/>
</dbReference>
<evidence type="ECO:0000256" key="4">
    <source>
        <dbReference type="ARBA" id="ARBA00022730"/>
    </source>
</evidence>
<evidence type="ECO:0000256" key="7">
    <source>
        <dbReference type="ARBA" id="ARBA00022801"/>
    </source>
</evidence>
<comment type="similarity">
    <text evidence="1 12">Belongs to the ABC transporter superfamily. ABCF family. Translational throttle EttA subfamily.</text>
</comment>
<comment type="domain">
    <text evidence="12">The P-site tRNA interaction motif (PtIM domain) probably interacts with the P-site tRNA(fMet) as well as the 23S rRNA.</text>
</comment>
<dbReference type="GO" id="GO:0045900">
    <property type="term" value="P:negative regulation of translational elongation"/>
    <property type="evidence" value="ECO:0007669"/>
    <property type="project" value="UniProtKB-UniRule"/>
</dbReference>
<dbReference type="Pfam" id="PF00005">
    <property type="entry name" value="ABC_tran"/>
    <property type="match status" value="2"/>
</dbReference>
<dbReference type="NCBIfam" id="TIGR03719">
    <property type="entry name" value="ABC_ABC_ChvD"/>
    <property type="match status" value="1"/>
</dbReference>
<evidence type="ECO:0000256" key="5">
    <source>
        <dbReference type="ARBA" id="ARBA00022737"/>
    </source>
</evidence>
<dbReference type="OrthoDB" id="9808609at2"/>
<evidence type="ECO:0000259" key="13">
    <source>
        <dbReference type="PROSITE" id="PS50893"/>
    </source>
</evidence>
<dbReference type="GO" id="GO:0019843">
    <property type="term" value="F:rRNA binding"/>
    <property type="evidence" value="ECO:0007669"/>
    <property type="project" value="UniProtKB-UniRule"/>
</dbReference>
<feature type="domain" description="ABC transporter" evidence="13">
    <location>
        <begin position="323"/>
        <end position="549"/>
    </location>
</feature>
<feature type="binding site" evidence="12">
    <location>
        <begin position="355"/>
        <end position="362"/>
    </location>
    <ligand>
        <name>ATP</name>
        <dbReference type="ChEBI" id="CHEBI:30616"/>
        <label>2</label>
    </ligand>
</feature>
<feature type="region of interest" description="PtIM" evidence="12">
    <location>
        <begin position="241"/>
        <end position="321"/>
    </location>
</feature>
<evidence type="ECO:0000313" key="15">
    <source>
        <dbReference type="Proteomes" id="UP000308707"/>
    </source>
</evidence>
<dbReference type="AlphaFoldDB" id="A0A4U5JK33"/>
<dbReference type="PANTHER" id="PTHR43858">
    <property type="entry name" value="ENERGY-DEPENDENT TRANSLATIONAL THROTTLE PROTEIN ETTA"/>
    <property type="match status" value="1"/>
</dbReference>
<proteinExistence type="inferred from homology"/>
<keyword evidence="5 12" id="KW-0677">Repeat</keyword>
<dbReference type="GO" id="GO:0043022">
    <property type="term" value="F:ribosome binding"/>
    <property type="evidence" value="ECO:0007669"/>
    <property type="project" value="UniProtKB-UniRule"/>
</dbReference>
<dbReference type="CDD" id="cd03221">
    <property type="entry name" value="ABCF_EF-3"/>
    <property type="match status" value="2"/>
</dbReference>
<evidence type="ECO:0000256" key="10">
    <source>
        <dbReference type="ARBA" id="ARBA00022884"/>
    </source>
</evidence>
<dbReference type="NCBIfam" id="NF008775">
    <property type="entry name" value="PRK11819.1"/>
    <property type="match status" value="1"/>
</dbReference>
<evidence type="ECO:0000256" key="8">
    <source>
        <dbReference type="ARBA" id="ARBA00022840"/>
    </source>
</evidence>
<comment type="subcellular location">
    <subcellularLocation>
        <location evidence="12">Cytoplasm</location>
    </subcellularLocation>
    <text evidence="12">Associates with ribosomes and polysomes.</text>
</comment>
<feature type="domain" description="ABC transporter" evidence="13">
    <location>
        <begin position="5"/>
        <end position="258"/>
    </location>
</feature>
<comment type="caution">
    <text evidence="14">The sequence shown here is derived from an EMBL/GenBank/DDBJ whole genome shotgun (WGS) entry which is preliminary data.</text>
</comment>
<keyword evidence="2 12" id="KW-0963">Cytoplasm</keyword>
<evidence type="ECO:0000256" key="9">
    <source>
        <dbReference type="ARBA" id="ARBA00022845"/>
    </source>
</evidence>
<protein>
    <recommendedName>
        <fullName evidence="12">Energy-dependent translational throttle protein EttA</fullName>
        <ecNumber evidence="12">3.6.1.-</ecNumber>
    </recommendedName>
    <alternativeName>
        <fullName evidence="12">Translational regulatory factor EttA</fullName>
    </alternativeName>
</protein>
<dbReference type="InterPro" id="IPR032781">
    <property type="entry name" value="ABC_tran_Xtn"/>
</dbReference>
<feature type="region of interest" description="Arm" evidence="12">
    <location>
        <begin position="94"/>
        <end position="138"/>
    </location>
</feature>
<dbReference type="PROSITE" id="PS00211">
    <property type="entry name" value="ABC_TRANSPORTER_1"/>
    <property type="match status" value="1"/>
</dbReference>
<dbReference type="GO" id="GO:0006412">
    <property type="term" value="P:translation"/>
    <property type="evidence" value="ECO:0007669"/>
    <property type="project" value="UniProtKB-KW"/>
</dbReference>
<dbReference type="EC" id="3.6.1.-" evidence="12"/>
<organism evidence="14 15">
    <name type="scientific">Luteimonas gilva</name>
    <dbReference type="NCBI Taxonomy" id="2572684"/>
    <lineage>
        <taxon>Bacteria</taxon>
        <taxon>Pseudomonadati</taxon>
        <taxon>Pseudomonadota</taxon>
        <taxon>Gammaproteobacteria</taxon>
        <taxon>Lysobacterales</taxon>
        <taxon>Lysobacteraceae</taxon>
        <taxon>Luteimonas</taxon>
    </lineage>
</organism>
<dbReference type="FunFam" id="3.40.50.300:FF:000011">
    <property type="entry name" value="Putative ABC transporter ATP-binding component"/>
    <property type="match status" value="1"/>
</dbReference>
<dbReference type="SMART" id="SM00382">
    <property type="entry name" value="AAA"/>
    <property type="match status" value="2"/>
</dbReference>
<sequence length="553" mass="61571">MQYIYTMNGVSKVVPPKRQIIKDISLSFFPGAKIGLLGLNGAGKSTVLKIMAGVDTDFVGEARPQPGIKVGYLAQEPLLDPNQTVREAVEQGVGEVLQAQAALDKIYEAYAEEGADFDKLAAEQQRLESILAAGDAHTLENQLEVAADALRLPPWDAVIGKLSGGEKRRVALCQLLLQKPDMLLLDEPTNHLDAESVEWLEQFLARYTGTVVAVTHDRYFLDNAAEWILELDRGRGIPWKGNYTEWLIQKEERLKQEESSEKARQKAIARELEWARSNAKGGRSKGKARLARIEELQSVDYQKRNETNEIFIPPGERLGNSVMEFKGVTKSFGDRLLIDDLSFIVPPGAIVGIIGPNGAGKSTLFKMITGQEKPDKGEIVKGPTVNIAYVDQSREKLEGNHNVFQEVSGGADILNINGVEIQSRAYIGRFNFKGQDQQKLVGTLSGGERGRLHLAKTLLQGGNVLLLDEPSNDLDIETLRALEDALLEFPGNTFVISHDRWFLDRIATHILAFEGDSHVEFFQGNYREYEEDKKRRMGEEGAQPHRLRFKALK</sequence>
<evidence type="ECO:0000256" key="6">
    <source>
        <dbReference type="ARBA" id="ARBA00022741"/>
    </source>
</evidence>
<dbReference type="InterPro" id="IPR022374">
    <property type="entry name" value="EttA"/>
</dbReference>
<comment type="subunit">
    <text evidence="12">Monomer. Probably contacts ribosomal proteins L1, L5, L33 and S7, the 16S and 23S rRNA and the P-site containing tRNA(fMet).</text>
</comment>
<keyword evidence="6 12" id="KW-0547">Nucleotide-binding</keyword>
<dbReference type="EMBL" id="SZUA01000003">
    <property type="protein sequence ID" value="TKR29764.1"/>
    <property type="molecule type" value="Genomic_DNA"/>
</dbReference>
<dbReference type="GO" id="GO:0005737">
    <property type="term" value="C:cytoplasm"/>
    <property type="evidence" value="ECO:0007669"/>
    <property type="project" value="UniProtKB-SubCell"/>
</dbReference>
<dbReference type="PROSITE" id="PS50893">
    <property type="entry name" value="ABC_TRANSPORTER_2"/>
    <property type="match status" value="2"/>
</dbReference>
<evidence type="ECO:0000256" key="12">
    <source>
        <dbReference type="HAMAP-Rule" id="MF_00847"/>
    </source>
</evidence>
<dbReference type="InterPro" id="IPR003439">
    <property type="entry name" value="ABC_transporter-like_ATP-bd"/>
</dbReference>
<evidence type="ECO:0000256" key="1">
    <source>
        <dbReference type="ARBA" id="ARBA00005868"/>
    </source>
</evidence>
<dbReference type="Pfam" id="PF12848">
    <property type="entry name" value="ABC_tran_Xtn"/>
    <property type="match status" value="1"/>
</dbReference>
<keyword evidence="8 12" id="KW-0067">ATP-binding</keyword>
<comment type="catalytic activity">
    <reaction evidence="12">
        <text>ATP + H2O = ADP + phosphate + H(+)</text>
        <dbReference type="Rhea" id="RHEA:13065"/>
        <dbReference type="ChEBI" id="CHEBI:15377"/>
        <dbReference type="ChEBI" id="CHEBI:15378"/>
        <dbReference type="ChEBI" id="CHEBI:30616"/>
        <dbReference type="ChEBI" id="CHEBI:43474"/>
        <dbReference type="ChEBI" id="CHEBI:456216"/>
    </reaction>
</comment>
<evidence type="ECO:0000256" key="2">
    <source>
        <dbReference type="ARBA" id="ARBA00022490"/>
    </source>
</evidence>
<evidence type="ECO:0000256" key="3">
    <source>
        <dbReference type="ARBA" id="ARBA00022555"/>
    </source>
</evidence>
<dbReference type="Proteomes" id="UP000308707">
    <property type="component" value="Unassembled WGS sequence"/>
</dbReference>
<keyword evidence="7 12" id="KW-0378">Hydrolase</keyword>
<keyword evidence="15" id="KW-1185">Reference proteome</keyword>
<dbReference type="GO" id="GO:0000049">
    <property type="term" value="F:tRNA binding"/>
    <property type="evidence" value="ECO:0007669"/>
    <property type="project" value="UniProtKB-UniRule"/>
</dbReference>
<evidence type="ECO:0000313" key="14">
    <source>
        <dbReference type="EMBL" id="TKR29764.1"/>
    </source>
</evidence>
<evidence type="ECO:0000256" key="11">
    <source>
        <dbReference type="ARBA" id="ARBA00022917"/>
    </source>
</evidence>
<dbReference type="SUPFAM" id="SSF52540">
    <property type="entry name" value="P-loop containing nucleoside triphosphate hydrolases"/>
    <property type="match status" value="2"/>
</dbReference>
<gene>
    <name evidence="12 14" type="primary">ettA</name>
    <name evidence="14" type="ORF">FCE95_16740</name>
</gene>
<feature type="binding site" evidence="12">
    <location>
        <begin position="38"/>
        <end position="45"/>
    </location>
    <ligand>
        <name>ATP</name>
        <dbReference type="ChEBI" id="CHEBI:30616"/>
        <label>1</label>
    </ligand>
</feature>
<dbReference type="PANTHER" id="PTHR43858:SF1">
    <property type="entry name" value="ABC TRANSPORTER-RELATED PROTEIN"/>
    <property type="match status" value="1"/>
</dbReference>